<name>A0AAI9AJ25_9BACT</name>
<comment type="caution">
    <text evidence="2">The sequence shown here is derived from an EMBL/GenBank/DDBJ whole genome shotgun (WGS) entry which is preliminary data.</text>
</comment>
<keyword evidence="1" id="KW-0732">Signal</keyword>
<accession>A0AAI9AJ25</accession>
<sequence length="175" mass="19544">MKKLLSILTIGVLAFASNYANLQISNSTLGIYAQGKITNNEIYARGFFLYNDKKDKNSFYSIGLKGEGNLIGINIPNIKVSLLLDLVHTKNNTALPVGIGVFGYVPNIDYSVFVRGEYEYAPEILSFDDANRFSKFDIQVGIQPIENGEVFVGYRNISFNHNYNSVMYGGIGYHF</sequence>
<dbReference type="AlphaFoldDB" id="A0AAI9AJ25"/>
<evidence type="ECO:0000313" key="2">
    <source>
        <dbReference type="EMBL" id="EDM24450.1"/>
    </source>
</evidence>
<organism evidence="2 3">
    <name type="scientific">Caminibacter mediatlanticus TB-2</name>
    <dbReference type="NCBI Taxonomy" id="391592"/>
    <lineage>
        <taxon>Bacteria</taxon>
        <taxon>Pseudomonadati</taxon>
        <taxon>Campylobacterota</taxon>
        <taxon>Epsilonproteobacteria</taxon>
        <taxon>Nautiliales</taxon>
        <taxon>Nautiliaceae</taxon>
        <taxon>Caminibacter</taxon>
    </lineage>
</organism>
<evidence type="ECO:0008006" key="4">
    <source>
        <dbReference type="Google" id="ProtNLM"/>
    </source>
</evidence>
<reference evidence="2 3" key="1">
    <citation type="journal article" date="2011" name="Stand. Genomic Sci.">
        <title>Draft genome sequence of Caminibacter mediatlanticus strain TB-2, an epsilonproteobacterium isolated from a deep-sea hydrothermal vent.</title>
        <authorList>
            <person name="Giovannelli D."/>
            <person name="Ferriera S."/>
            <person name="Johnson J."/>
            <person name="Kravitz S."/>
            <person name="Perez-Rodriguez I."/>
            <person name="Ricci J."/>
            <person name="O'Brien C."/>
            <person name="Voordeckers J.W."/>
            <person name="Bini E."/>
            <person name="Vetriani C."/>
        </authorList>
    </citation>
    <scope>NUCLEOTIDE SEQUENCE [LARGE SCALE GENOMIC DNA]</scope>
    <source>
        <strain evidence="2 3">TB-2</strain>
    </source>
</reference>
<dbReference type="RefSeq" id="WP_007473389.1">
    <property type="nucleotide sequence ID" value="NZ_ABCJ01000001.1"/>
</dbReference>
<proteinExistence type="predicted"/>
<feature type="chain" id="PRO_5042601527" description="Porin family protein" evidence="1">
    <location>
        <begin position="23"/>
        <end position="175"/>
    </location>
</feature>
<protein>
    <recommendedName>
        <fullName evidence="4">Porin family protein</fullName>
    </recommendedName>
</protein>
<evidence type="ECO:0000313" key="3">
    <source>
        <dbReference type="Proteomes" id="UP000003288"/>
    </source>
</evidence>
<gene>
    <name evidence="2" type="ORF">CMTB2_03003</name>
</gene>
<dbReference type="Proteomes" id="UP000003288">
    <property type="component" value="Unassembled WGS sequence"/>
</dbReference>
<feature type="signal peptide" evidence="1">
    <location>
        <begin position="1"/>
        <end position="22"/>
    </location>
</feature>
<evidence type="ECO:0000256" key="1">
    <source>
        <dbReference type="SAM" id="SignalP"/>
    </source>
</evidence>
<dbReference type="EMBL" id="ABCJ01000001">
    <property type="protein sequence ID" value="EDM24450.1"/>
    <property type="molecule type" value="Genomic_DNA"/>
</dbReference>